<dbReference type="STRING" id="36805.BOH66_04670"/>
<evidence type="ECO:0000256" key="1">
    <source>
        <dbReference type="SAM" id="MobiDB-lite"/>
    </source>
</evidence>
<dbReference type="InterPro" id="IPR021454">
    <property type="entry name" value="DUF3105"/>
</dbReference>
<keyword evidence="2" id="KW-0472">Membrane</keyword>
<dbReference type="AlphaFoldDB" id="A0A1P8U688"/>
<keyword evidence="2" id="KW-0812">Transmembrane</keyword>
<proteinExistence type="predicted"/>
<evidence type="ECO:0000313" key="4">
    <source>
        <dbReference type="Proteomes" id="UP000187185"/>
    </source>
</evidence>
<dbReference type="EMBL" id="CP018762">
    <property type="protein sequence ID" value="APZ33638.1"/>
    <property type="molecule type" value="Genomic_DNA"/>
</dbReference>
<gene>
    <name evidence="3" type="ORF">BOH66_04670</name>
</gene>
<feature type="compositionally biased region" description="Polar residues" evidence="1">
    <location>
        <begin position="1"/>
        <end position="16"/>
    </location>
</feature>
<keyword evidence="4" id="KW-1185">Reference proteome</keyword>
<protein>
    <recommendedName>
        <fullName evidence="5">DUF3105 domain-containing protein</fullName>
    </recommendedName>
</protein>
<dbReference type="KEGG" id="maur:BOH66_04670"/>
<evidence type="ECO:0008006" key="5">
    <source>
        <dbReference type="Google" id="ProtNLM"/>
    </source>
</evidence>
<keyword evidence="2" id="KW-1133">Transmembrane helix</keyword>
<dbReference type="RefSeq" id="WP_076689737.1">
    <property type="nucleotide sequence ID" value="NZ_CP018762.1"/>
</dbReference>
<evidence type="ECO:0000256" key="2">
    <source>
        <dbReference type="SAM" id="Phobius"/>
    </source>
</evidence>
<evidence type="ECO:0000313" key="3">
    <source>
        <dbReference type="EMBL" id="APZ33638.1"/>
    </source>
</evidence>
<dbReference type="OrthoDB" id="164831at2"/>
<dbReference type="Proteomes" id="UP000187185">
    <property type="component" value="Chromosome"/>
</dbReference>
<accession>A0A1P8U688</accession>
<organism evidence="3 4">
    <name type="scientific">Microbacterium aurum</name>
    <dbReference type="NCBI Taxonomy" id="36805"/>
    <lineage>
        <taxon>Bacteria</taxon>
        <taxon>Bacillati</taxon>
        <taxon>Actinomycetota</taxon>
        <taxon>Actinomycetes</taxon>
        <taxon>Micrococcales</taxon>
        <taxon>Microbacteriaceae</taxon>
        <taxon>Microbacterium</taxon>
    </lineage>
</organism>
<feature type="transmembrane region" description="Helical" evidence="2">
    <location>
        <begin position="51"/>
        <end position="74"/>
    </location>
</feature>
<dbReference type="Pfam" id="PF11303">
    <property type="entry name" value="DUF3105"/>
    <property type="match status" value="1"/>
</dbReference>
<reference evidence="3 4" key="1">
    <citation type="submission" date="2016-12" db="EMBL/GenBank/DDBJ databases">
        <title>Complete genome sequence of Microbacterium aurum KACC 15219.</title>
        <authorList>
            <person name="Jung Y."/>
            <person name="Shin J.-H."/>
            <person name="Lee Y.-J."/>
            <person name="Yi H."/>
            <person name="Bahn Y.-S."/>
            <person name="Kim J.F."/>
            <person name="Lee D.-W."/>
        </authorList>
    </citation>
    <scope>NUCLEOTIDE SEQUENCE [LARGE SCALE GENOMIC DNA]</scope>
    <source>
        <strain evidence="3 4">KACC 15219</strain>
    </source>
</reference>
<name>A0A1P8U688_9MICO</name>
<feature type="region of interest" description="Disordered" evidence="1">
    <location>
        <begin position="1"/>
        <end position="29"/>
    </location>
</feature>
<sequence>MTPTSSGKRSSGNPATQAKIELSVKQQREQQKQEKLAEYQRQLAKRRRSRLTWWVVGVTAGLAVVALIAASVIFAPKKVTYEAGGTGAEIEGVETFTNETQHVAGTVDYPQNPPAGGPHNQYWLNCGIYDQPQQNENAVHSLEHGAVWVTYDQAQMSGAELDELTSHLPSTYVILSPYEGLPSPIVLSAWNAQLQLERASDTRIPEFFEEYWRNQNVPEPGAACTGAIDGPGKQS</sequence>